<dbReference type="AlphaFoldDB" id="A0A7I7SXM2"/>
<comment type="cofactor">
    <cofactor evidence="11">
        <name>Zn(2+)</name>
        <dbReference type="ChEBI" id="CHEBI:29105"/>
    </cofactor>
    <text evidence="11">Binds 1 zinc ion per subunit.</text>
</comment>
<dbReference type="SUPFAM" id="SSF46785">
    <property type="entry name" value="Winged helix' DNA-binding domain"/>
    <property type="match status" value="1"/>
</dbReference>
<proteinExistence type="inferred from homology"/>
<evidence type="ECO:0000256" key="7">
    <source>
        <dbReference type="ARBA" id="ARBA00022833"/>
    </source>
</evidence>
<evidence type="ECO:0000256" key="9">
    <source>
        <dbReference type="ARBA" id="ARBA00023125"/>
    </source>
</evidence>
<dbReference type="KEGG" id="msar:MSAR_37020"/>
<dbReference type="InterPro" id="IPR002481">
    <property type="entry name" value="FUR"/>
</dbReference>
<dbReference type="InterPro" id="IPR043135">
    <property type="entry name" value="Fur_C"/>
</dbReference>
<evidence type="ECO:0000313" key="13">
    <source>
        <dbReference type="EMBL" id="BBY60566.1"/>
    </source>
</evidence>
<keyword evidence="4" id="KW-0963">Cytoplasm</keyword>
<dbReference type="CDD" id="cd07153">
    <property type="entry name" value="Fur_like"/>
    <property type="match status" value="1"/>
</dbReference>
<gene>
    <name evidence="13" type="ORF">MSAR_37020</name>
</gene>
<keyword evidence="12" id="KW-0408">Iron</keyword>
<evidence type="ECO:0000256" key="8">
    <source>
        <dbReference type="ARBA" id="ARBA00023015"/>
    </source>
</evidence>
<evidence type="ECO:0000313" key="14">
    <source>
        <dbReference type="Proteomes" id="UP000466445"/>
    </source>
</evidence>
<dbReference type="Gene3D" id="1.10.10.10">
    <property type="entry name" value="Winged helix-like DNA-binding domain superfamily/Winged helix DNA-binding domain"/>
    <property type="match status" value="1"/>
</dbReference>
<keyword evidence="7 11" id="KW-0862">Zinc</keyword>
<evidence type="ECO:0000256" key="12">
    <source>
        <dbReference type="PIRSR" id="PIRSR602481-2"/>
    </source>
</evidence>
<dbReference type="GO" id="GO:1900376">
    <property type="term" value="P:regulation of secondary metabolite biosynthetic process"/>
    <property type="evidence" value="ECO:0007669"/>
    <property type="project" value="TreeGrafter"/>
</dbReference>
<evidence type="ECO:0000256" key="10">
    <source>
        <dbReference type="ARBA" id="ARBA00023163"/>
    </source>
</evidence>
<evidence type="ECO:0000256" key="5">
    <source>
        <dbReference type="ARBA" id="ARBA00022491"/>
    </source>
</evidence>
<dbReference type="EMBL" id="AP022595">
    <property type="protein sequence ID" value="BBY60566.1"/>
    <property type="molecule type" value="Genomic_DNA"/>
</dbReference>
<evidence type="ECO:0000256" key="1">
    <source>
        <dbReference type="ARBA" id="ARBA00004496"/>
    </source>
</evidence>
<protein>
    <submittedName>
        <fullName evidence="13">Transcriptional repressor</fullName>
    </submittedName>
</protein>
<keyword evidence="10" id="KW-0804">Transcription</keyword>
<dbReference type="GO" id="GO:0008270">
    <property type="term" value="F:zinc ion binding"/>
    <property type="evidence" value="ECO:0007669"/>
    <property type="project" value="TreeGrafter"/>
</dbReference>
<dbReference type="Pfam" id="PF01475">
    <property type="entry name" value="FUR"/>
    <property type="match status" value="1"/>
</dbReference>
<name>A0A7I7SXM2_9MYCO</name>
<feature type="binding site" evidence="11">
    <location>
        <position position="98"/>
    </location>
    <ligand>
        <name>Zn(2+)</name>
        <dbReference type="ChEBI" id="CHEBI:29105"/>
    </ligand>
</feature>
<dbReference type="PANTHER" id="PTHR33202">
    <property type="entry name" value="ZINC UPTAKE REGULATION PROTEIN"/>
    <property type="match status" value="1"/>
</dbReference>
<keyword evidence="14" id="KW-1185">Reference proteome</keyword>
<comment type="subcellular location">
    <subcellularLocation>
        <location evidence="1">Cytoplasm</location>
    </subcellularLocation>
</comment>
<keyword evidence="6 11" id="KW-0479">Metal-binding</keyword>
<dbReference type="GO" id="GO:0003700">
    <property type="term" value="F:DNA-binding transcription factor activity"/>
    <property type="evidence" value="ECO:0007669"/>
    <property type="project" value="InterPro"/>
</dbReference>
<keyword evidence="5" id="KW-0678">Repressor</keyword>
<comment type="subunit">
    <text evidence="3">Homodimer.</text>
</comment>
<feature type="binding site" evidence="11">
    <location>
        <position position="135"/>
    </location>
    <ligand>
        <name>Zn(2+)</name>
        <dbReference type="ChEBI" id="CHEBI:29105"/>
    </ligand>
</feature>
<comment type="cofactor">
    <cofactor evidence="12">
        <name>Mn(2+)</name>
        <dbReference type="ChEBI" id="CHEBI:29035"/>
    </cofactor>
    <cofactor evidence="12">
        <name>Fe(2+)</name>
        <dbReference type="ChEBI" id="CHEBI:29033"/>
    </cofactor>
    <text evidence="12">Binds 1 Mn(2+) or Fe(2+) ion per subunit.</text>
</comment>
<dbReference type="InterPro" id="IPR036388">
    <property type="entry name" value="WH-like_DNA-bd_sf"/>
</dbReference>
<dbReference type="InterPro" id="IPR036390">
    <property type="entry name" value="WH_DNA-bd_sf"/>
</dbReference>
<accession>A0A7I7SXM2</accession>
<dbReference type="PANTHER" id="PTHR33202:SF2">
    <property type="entry name" value="FERRIC UPTAKE REGULATION PROTEIN"/>
    <property type="match status" value="1"/>
</dbReference>
<evidence type="ECO:0000256" key="11">
    <source>
        <dbReference type="PIRSR" id="PIRSR602481-1"/>
    </source>
</evidence>
<evidence type="ECO:0000256" key="6">
    <source>
        <dbReference type="ARBA" id="ARBA00022723"/>
    </source>
</evidence>
<evidence type="ECO:0000256" key="2">
    <source>
        <dbReference type="ARBA" id="ARBA00007957"/>
    </source>
</evidence>
<keyword evidence="8" id="KW-0805">Transcription regulation</keyword>
<dbReference type="GO" id="GO:0045892">
    <property type="term" value="P:negative regulation of DNA-templated transcription"/>
    <property type="evidence" value="ECO:0007669"/>
    <property type="project" value="TreeGrafter"/>
</dbReference>
<dbReference type="Gene3D" id="3.30.1490.190">
    <property type="match status" value="1"/>
</dbReference>
<dbReference type="GO" id="GO:0005829">
    <property type="term" value="C:cytosol"/>
    <property type="evidence" value="ECO:0007669"/>
    <property type="project" value="TreeGrafter"/>
</dbReference>
<evidence type="ECO:0000256" key="4">
    <source>
        <dbReference type="ARBA" id="ARBA00022490"/>
    </source>
</evidence>
<dbReference type="GO" id="GO:0000976">
    <property type="term" value="F:transcription cis-regulatory region binding"/>
    <property type="evidence" value="ECO:0007669"/>
    <property type="project" value="TreeGrafter"/>
</dbReference>
<keyword evidence="9" id="KW-0238">DNA-binding</keyword>
<feature type="binding site" evidence="11">
    <location>
        <position position="95"/>
    </location>
    <ligand>
        <name>Zn(2+)</name>
        <dbReference type="ChEBI" id="CHEBI:29105"/>
    </ligand>
</feature>
<feature type="binding site" evidence="12">
    <location>
        <position position="127"/>
    </location>
    <ligand>
        <name>Fe cation</name>
        <dbReference type="ChEBI" id="CHEBI:24875"/>
    </ligand>
</feature>
<dbReference type="Proteomes" id="UP000466445">
    <property type="component" value="Chromosome"/>
</dbReference>
<feature type="binding site" evidence="11">
    <location>
        <position position="138"/>
    </location>
    <ligand>
        <name>Zn(2+)</name>
        <dbReference type="ChEBI" id="CHEBI:29105"/>
    </ligand>
</feature>
<reference evidence="13 14" key="1">
    <citation type="journal article" date="2019" name="Emerg. Microbes Infect.">
        <title>Comprehensive subspecies identification of 175 nontuberculous mycobacteria species based on 7547 genomic profiles.</title>
        <authorList>
            <person name="Matsumoto Y."/>
            <person name="Kinjo T."/>
            <person name="Motooka D."/>
            <person name="Nabeya D."/>
            <person name="Jung N."/>
            <person name="Uechi K."/>
            <person name="Horii T."/>
            <person name="Iida T."/>
            <person name="Fujita J."/>
            <person name="Nakamura S."/>
        </authorList>
    </citation>
    <scope>NUCLEOTIDE SEQUENCE [LARGE SCALE GENOMIC DNA]</scope>
    <source>
        <strain evidence="13 14">JCM 30395</strain>
    </source>
</reference>
<organism evidence="13 14">
    <name type="scientific">Mycolicibacterium sarraceniae</name>
    <dbReference type="NCBI Taxonomy" id="1534348"/>
    <lineage>
        <taxon>Bacteria</taxon>
        <taxon>Bacillati</taxon>
        <taxon>Actinomycetota</taxon>
        <taxon>Actinomycetes</taxon>
        <taxon>Mycobacteriales</taxon>
        <taxon>Mycobacteriaceae</taxon>
        <taxon>Mycolicibacterium</taxon>
    </lineage>
</organism>
<evidence type="ECO:0000256" key="3">
    <source>
        <dbReference type="ARBA" id="ARBA00011738"/>
    </source>
</evidence>
<sequence length="146" mass="16756">MESLAVESHSHPRRRATENQRAVLHVLGETDRFRSAQQLYVLLHQQYSLPVGLTSVYRILHTLAEDGVAETQRAETGEHLYRIRNGSDHRHYLLCRHCGRAVAFTVPALEENAHQLAKQHHYTDVTHYVDIYGICPGCRSNFGDRQ</sequence>
<feature type="binding site" evidence="12">
    <location>
        <position position="110"/>
    </location>
    <ligand>
        <name>Fe cation</name>
        <dbReference type="ChEBI" id="CHEBI:24875"/>
    </ligand>
</feature>
<comment type="similarity">
    <text evidence="2">Belongs to the Fur family.</text>
</comment>